<gene>
    <name evidence="8" type="ORF">SAMN04488503_1479</name>
</gene>
<feature type="transmembrane region" description="Helical" evidence="6">
    <location>
        <begin position="240"/>
        <end position="261"/>
    </location>
</feature>
<evidence type="ECO:0000256" key="4">
    <source>
        <dbReference type="ARBA" id="ARBA00022989"/>
    </source>
</evidence>
<organism evidence="8 9">
    <name type="scientific">Humidesulfovibrio mexicanus</name>
    <dbReference type="NCBI Taxonomy" id="147047"/>
    <lineage>
        <taxon>Bacteria</taxon>
        <taxon>Pseudomonadati</taxon>
        <taxon>Thermodesulfobacteriota</taxon>
        <taxon>Desulfovibrionia</taxon>
        <taxon>Desulfovibrionales</taxon>
        <taxon>Desulfovibrionaceae</taxon>
        <taxon>Humidesulfovibrio</taxon>
    </lineage>
</organism>
<dbReference type="EMBL" id="FZOC01000002">
    <property type="protein sequence ID" value="SNR81790.1"/>
    <property type="molecule type" value="Genomic_DNA"/>
</dbReference>
<evidence type="ECO:0000313" key="8">
    <source>
        <dbReference type="EMBL" id="SNR81790.1"/>
    </source>
</evidence>
<evidence type="ECO:0000256" key="6">
    <source>
        <dbReference type="SAM" id="Phobius"/>
    </source>
</evidence>
<dbReference type="RefSeq" id="WP_089273238.1">
    <property type="nucleotide sequence ID" value="NZ_FZOC01000002.1"/>
</dbReference>
<feature type="transmembrane region" description="Helical" evidence="6">
    <location>
        <begin position="267"/>
        <end position="287"/>
    </location>
</feature>
<dbReference type="PANTHER" id="PTHR32322">
    <property type="entry name" value="INNER MEMBRANE TRANSPORTER"/>
    <property type="match status" value="1"/>
</dbReference>
<sequence length="292" mass="31073">MASLAGMVCAASSAACFGMLAILGKLAYARGFAPAEILQYRFGLGALLLLVWFAATNRSVLRARPRTILKAAFLGVVLYPVQSLSFMTALKYIPASTTSLILYFYPVAVTLASSLLFKTRLDSVVAMSLLLLIAGCGLVFYDAFLRDINGTGLALATASMLIFSAYLIVLEWLLKGENPQSISFYCVLFAAVVYTILSPPIRFPELDMESKLLTLALGIVPTALAVTLLYRAVELIGSASASICSTLEPITTVLASALLLGEAVVPVQLAGMALILVGIVLPNAQALRLRRP</sequence>
<dbReference type="SUPFAM" id="SSF103481">
    <property type="entry name" value="Multidrug resistance efflux transporter EmrE"/>
    <property type="match status" value="2"/>
</dbReference>
<evidence type="ECO:0000256" key="3">
    <source>
        <dbReference type="ARBA" id="ARBA00022692"/>
    </source>
</evidence>
<feature type="transmembrane region" description="Helical" evidence="6">
    <location>
        <begin position="150"/>
        <end position="170"/>
    </location>
</feature>
<dbReference type="Gene3D" id="1.10.3730.20">
    <property type="match status" value="1"/>
</dbReference>
<dbReference type="PANTHER" id="PTHR32322:SF2">
    <property type="entry name" value="EAMA DOMAIN-CONTAINING PROTEIN"/>
    <property type="match status" value="1"/>
</dbReference>
<feature type="transmembrane region" description="Helical" evidence="6">
    <location>
        <begin position="124"/>
        <end position="144"/>
    </location>
</feature>
<feature type="domain" description="EamA" evidence="7">
    <location>
        <begin position="151"/>
        <end position="281"/>
    </location>
</feature>
<feature type="transmembrane region" description="Helical" evidence="6">
    <location>
        <begin position="182"/>
        <end position="201"/>
    </location>
</feature>
<dbReference type="OrthoDB" id="1894884at2"/>
<dbReference type="Proteomes" id="UP000198324">
    <property type="component" value="Unassembled WGS sequence"/>
</dbReference>
<dbReference type="GO" id="GO:0016020">
    <property type="term" value="C:membrane"/>
    <property type="evidence" value="ECO:0007669"/>
    <property type="project" value="UniProtKB-SubCell"/>
</dbReference>
<feature type="transmembrane region" description="Helical" evidence="6">
    <location>
        <begin position="100"/>
        <end position="117"/>
    </location>
</feature>
<feature type="transmembrane region" description="Helical" evidence="6">
    <location>
        <begin position="68"/>
        <end position="88"/>
    </location>
</feature>
<keyword evidence="9" id="KW-1185">Reference proteome</keyword>
<reference evidence="8 9" key="1">
    <citation type="submission" date="2017-06" db="EMBL/GenBank/DDBJ databases">
        <authorList>
            <person name="Kim H.J."/>
            <person name="Triplett B.A."/>
        </authorList>
    </citation>
    <scope>NUCLEOTIDE SEQUENCE [LARGE SCALE GENOMIC DNA]</scope>
    <source>
        <strain evidence="8 9">DSM 13116</strain>
    </source>
</reference>
<feature type="transmembrane region" description="Helical" evidence="6">
    <location>
        <begin position="39"/>
        <end position="56"/>
    </location>
</feature>
<protein>
    <submittedName>
        <fullName evidence="8">Threonine/homoserine efflux transporter RhtA</fullName>
    </submittedName>
</protein>
<evidence type="ECO:0000256" key="1">
    <source>
        <dbReference type="ARBA" id="ARBA00004141"/>
    </source>
</evidence>
<evidence type="ECO:0000259" key="7">
    <source>
        <dbReference type="Pfam" id="PF00892"/>
    </source>
</evidence>
<dbReference type="AlphaFoldDB" id="A0A238ZET4"/>
<feature type="domain" description="EamA" evidence="7">
    <location>
        <begin position="5"/>
        <end position="140"/>
    </location>
</feature>
<evidence type="ECO:0000313" key="9">
    <source>
        <dbReference type="Proteomes" id="UP000198324"/>
    </source>
</evidence>
<dbReference type="InterPro" id="IPR037185">
    <property type="entry name" value="EmrE-like"/>
</dbReference>
<feature type="transmembrane region" description="Helical" evidence="6">
    <location>
        <begin position="213"/>
        <end position="233"/>
    </location>
</feature>
<evidence type="ECO:0000256" key="5">
    <source>
        <dbReference type="ARBA" id="ARBA00023136"/>
    </source>
</evidence>
<keyword evidence="3 6" id="KW-0812">Transmembrane</keyword>
<proteinExistence type="inferred from homology"/>
<name>A0A238ZET4_9BACT</name>
<keyword evidence="5 6" id="KW-0472">Membrane</keyword>
<evidence type="ECO:0000256" key="2">
    <source>
        <dbReference type="ARBA" id="ARBA00007362"/>
    </source>
</evidence>
<dbReference type="InterPro" id="IPR050638">
    <property type="entry name" value="AA-Vitamin_Transporters"/>
</dbReference>
<keyword evidence="4 6" id="KW-1133">Transmembrane helix</keyword>
<comment type="subcellular location">
    <subcellularLocation>
        <location evidence="1">Membrane</location>
        <topology evidence="1">Multi-pass membrane protein</topology>
    </subcellularLocation>
</comment>
<comment type="similarity">
    <text evidence="2">Belongs to the EamA transporter family.</text>
</comment>
<dbReference type="InterPro" id="IPR000620">
    <property type="entry name" value="EamA_dom"/>
</dbReference>
<accession>A0A238ZET4</accession>
<dbReference type="Pfam" id="PF00892">
    <property type="entry name" value="EamA"/>
    <property type="match status" value="2"/>
</dbReference>